<dbReference type="InterPro" id="IPR011041">
    <property type="entry name" value="Quinoprot_gluc/sorb_DH_b-prop"/>
</dbReference>
<keyword evidence="5" id="KW-0812">Transmembrane</keyword>
<dbReference type="InterPro" id="IPR009056">
    <property type="entry name" value="Cyt_c-like_dom"/>
</dbReference>
<keyword evidence="3 4" id="KW-0408">Iron</keyword>
<evidence type="ECO:0000256" key="1">
    <source>
        <dbReference type="ARBA" id="ARBA00022617"/>
    </source>
</evidence>
<dbReference type="STRING" id="493475.GARC_1591"/>
<dbReference type="Pfam" id="PF07995">
    <property type="entry name" value="GSDH"/>
    <property type="match status" value="2"/>
</dbReference>
<evidence type="ECO:0000256" key="5">
    <source>
        <dbReference type="SAM" id="Phobius"/>
    </source>
</evidence>
<evidence type="ECO:0000313" key="7">
    <source>
        <dbReference type="EMBL" id="GAC18563.1"/>
    </source>
</evidence>
<dbReference type="PROSITE" id="PS51007">
    <property type="entry name" value="CYTC"/>
    <property type="match status" value="1"/>
</dbReference>
<feature type="transmembrane region" description="Helical" evidence="5">
    <location>
        <begin position="38"/>
        <end position="55"/>
    </location>
</feature>
<name>K6YPJ7_9ALTE</name>
<sequence>MISIFAVVFILQILLSHIINKSGFFINGKRFANEYFGFLNAYTVASLYVFLATTINYDPQFVAIIGVLSTLFYLFLYLILAFSWQKQSVMVSLKIAIFSLLKKTVTFAGVFTLLFFLTPLVLGKAFTSDRDIANQITQIRIWFNPEPESEWGLKNLYPGIKFAQPVLVTQSAGQLDALYVLERTGRVMKVSYPEDNEADVILDFSDKMDEIEMENGAVGLAFHPDFPVQPYVYIYYTDTRPANGQLNQLVRFNIELATLEERNKSETLIISMQREDDGFHNGGSVEFGPDRMLYVGLGEGVHPKGQELSSEVLRSGIIRIDVLNETNDSLPPQPFKYGELGNYRVPSDNPFIGRDDIRNEYWALGLRNPFRFNFDPVTEQLWVGDVGSTIWEEVNKIEKGGHYQFPVIEGYTTTGKSGWEALGLTEHPPIYTYQHSAYDRAIIGGVVARGDKYPSLKGLYIFADNYSSKVFAMPTDENKVENVNTIARANQYAQRGVSSVKQLQGGGLVFTTLGTASEHGGEVLLLVKAQDADADIVEDEGSKVPKNYDETITAPLFAVNCARCHGAVGKGDGPDSSMLGVPMPDLTSPMFHNGKSKDVLVSVIRDGGAQHGLSPMMPPWGGFLKDEEIEHLAIYLQSLPEKHHHH</sequence>
<dbReference type="AlphaFoldDB" id="K6YPJ7"/>
<feature type="transmembrane region" description="Helical" evidence="5">
    <location>
        <begin position="61"/>
        <end position="84"/>
    </location>
</feature>
<feature type="transmembrane region" description="Helical" evidence="5">
    <location>
        <begin position="105"/>
        <end position="126"/>
    </location>
</feature>
<evidence type="ECO:0000259" key="6">
    <source>
        <dbReference type="PROSITE" id="PS51007"/>
    </source>
</evidence>
<keyword evidence="5" id="KW-1133">Transmembrane helix</keyword>
<accession>K6YPJ7</accession>
<evidence type="ECO:0000256" key="4">
    <source>
        <dbReference type="PROSITE-ProRule" id="PRU00433"/>
    </source>
</evidence>
<dbReference type="EMBL" id="BAEO01000018">
    <property type="protein sequence ID" value="GAC18563.1"/>
    <property type="molecule type" value="Genomic_DNA"/>
</dbReference>
<feature type="transmembrane region" description="Helical" evidence="5">
    <location>
        <begin position="6"/>
        <end position="26"/>
    </location>
</feature>
<dbReference type="eggNOG" id="COG2010">
    <property type="taxonomic scope" value="Bacteria"/>
</dbReference>
<evidence type="ECO:0000313" key="8">
    <source>
        <dbReference type="Proteomes" id="UP000006327"/>
    </source>
</evidence>
<reference evidence="7 8" key="1">
    <citation type="journal article" date="2017" name="Antonie Van Leeuwenhoek">
        <title>Rhizobium rhizosphaerae sp. nov., a novel species isolated from rice rhizosphere.</title>
        <authorList>
            <person name="Zhao J.J."/>
            <person name="Zhang J."/>
            <person name="Zhang R.J."/>
            <person name="Zhang C.W."/>
            <person name="Yin H.Q."/>
            <person name="Zhang X.X."/>
        </authorList>
    </citation>
    <scope>NUCLEOTIDE SEQUENCE [LARGE SCALE GENOMIC DNA]</scope>
    <source>
        <strain evidence="7 8">BSs20135</strain>
    </source>
</reference>
<dbReference type="Gene3D" id="2.120.10.30">
    <property type="entry name" value="TolB, C-terminal domain"/>
    <property type="match status" value="1"/>
</dbReference>
<dbReference type="Gene3D" id="1.10.760.10">
    <property type="entry name" value="Cytochrome c-like domain"/>
    <property type="match status" value="1"/>
</dbReference>
<keyword evidence="2 4" id="KW-0479">Metal-binding</keyword>
<gene>
    <name evidence="7" type="ORF">GARC_1591</name>
</gene>
<dbReference type="SUPFAM" id="SSF50952">
    <property type="entry name" value="Soluble quinoprotein glucose dehydrogenase"/>
    <property type="match status" value="1"/>
</dbReference>
<dbReference type="Pfam" id="PF13442">
    <property type="entry name" value="Cytochrome_CBB3"/>
    <property type="match status" value="1"/>
</dbReference>
<dbReference type="eggNOG" id="COG2133">
    <property type="taxonomic scope" value="Bacteria"/>
</dbReference>
<dbReference type="GO" id="GO:0020037">
    <property type="term" value="F:heme binding"/>
    <property type="evidence" value="ECO:0007669"/>
    <property type="project" value="InterPro"/>
</dbReference>
<dbReference type="PANTHER" id="PTHR19328:SF75">
    <property type="entry name" value="ALDOSE SUGAR DEHYDROGENASE YLII"/>
    <property type="match status" value="1"/>
</dbReference>
<feature type="domain" description="Cytochrome c" evidence="6">
    <location>
        <begin position="548"/>
        <end position="640"/>
    </location>
</feature>
<dbReference type="InterPro" id="IPR012938">
    <property type="entry name" value="Glc/Sorbosone_DH"/>
</dbReference>
<dbReference type="InterPro" id="IPR011042">
    <property type="entry name" value="6-blade_b-propeller_TolB-like"/>
</dbReference>
<dbReference type="GO" id="GO:0046872">
    <property type="term" value="F:metal ion binding"/>
    <property type="evidence" value="ECO:0007669"/>
    <property type="project" value="UniProtKB-KW"/>
</dbReference>
<proteinExistence type="predicted"/>
<dbReference type="SUPFAM" id="SSF46626">
    <property type="entry name" value="Cytochrome c"/>
    <property type="match status" value="1"/>
</dbReference>
<dbReference type="PANTHER" id="PTHR19328">
    <property type="entry name" value="HEDGEHOG-INTERACTING PROTEIN"/>
    <property type="match status" value="1"/>
</dbReference>
<dbReference type="Proteomes" id="UP000006327">
    <property type="component" value="Unassembled WGS sequence"/>
</dbReference>
<keyword evidence="8" id="KW-1185">Reference proteome</keyword>
<protein>
    <recommendedName>
        <fullName evidence="6">Cytochrome c domain-containing protein</fullName>
    </recommendedName>
</protein>
<comment type="caution">
    <text evidence="7">The sequence shown here is derived from an EMBL/GenBank/DDBJ whole genome shotgun (WGS) entry which is preliminary data.</text>
</comment>
<evidence type="ECO:0000256" key="2">
    <source>
        <dbReference type="ARBA" id="ARBA00022723"/>
    </source>
</evidence>
<organism evidence="7 8">
    <name type="scientific">Paraglaciecola arctica BSs20135</name>
    <dbReference type="NCBI Taxonomy" id="493475"/>
    <lineage>
        <taxon>Bacteria</taxon>
        <taxon>Pseudomonadati</taxon>
        <taxon>Pseudomonadota</taxon>
        <taxon>Gammaproteobacteria</taxon>
        <taxon>Alteromonadales</taxon>
        <taxon>Alteromonadaceae</taxon>
        <taxon>Paraglaciecola</taxon>
    </lineage>
</organism>
<keyword evidence="5" id="KW-0472">Membrane</keyword>
<dbReference type="InterPro" id="IPR036909">
    <property type="entry name" value="Cyt_c-like_dom_sf"/>
</dbReference>
<evidence type="ECO:0000256" key="3">
    <source>
        <dbReference type="ARBA" id="ARBA00023004"/>
    </source>
</evidence>
<dbReference type="GO" id="GO:0009055">
    <property type="term" value="F:electron transfer activity"/>
    <property type="evidence" value="ECO:0007669"/>
    <property type="project" value="InterPro"/>
</dbReference>
<keyword evidence="1 4" id="KW-0349">Heme</keyword>